<feature type="compositionally biased region" description="Basic and acidic residues" evidence="1">
    <location>
        <begin position="239"/>
        <end position="275"/>
    </location>
</feature>
<gene>
    <name evidence="3" type="ORF">GAR05_04805</name>
</gene>
<sequence>MGGKGQPGDSRSRGVDARDARGVQIGDNNVQHNNYGPVVRSAYLAEVRRIAPAELLDREPQLARLAAFCTGDGPDTYLWWKAFPGSGMTALLSWFVLHPPPGVRVVSCFVPAGRTERENRDAFIDVVLEQLVELTGGSMPGHLTRSTRRAHLLGRYADASEACACRGERLVLVVDGLDDRRNTSSLATLLPDHLVGMRVVLGTGFSWRIPDDLPPRHPLREASTSALLSRFLDEAEKAQQEATAARREAEKAQQQEATAARREAERQRAEDDRRRAQLRADQWRSAEAARTTPAAWAAAVWRALVFVAGWTSALVLLVFVAASLYDLRVAGILSAQIVVGGLGAMLGLVPAAYRLGAAYGAAPRSPAAWLASPRAMMVWVSVALAGGFFAGAGAADYLDARHARLLERSLGMGGTVPSFEEAVAFIFLVLIAFGCGAVGLHIARKSVGPWQERHRAQVDAEGHPPLTAERRPPRRPGR</sequence>
<feature type="region of interest" description="Disordered" evidence="1">
    <location>
        <begin position="453"/>
        <end position="478"/>
    </location>
</feature>
<comment type="caution">
    <text evidence="3">The sequence shown here is derived from an EMBL/GenBank/DDBJ whole genome shotgun (WGS) entry which is preliminary data.</text>
</comment>
<name>A0ABX9CEH9_9ACTN</name>
<reference evidence="3 4" key="1">
    <citation type="submission" date="2018-03" db="EMBL/GenBank/DDBJ databases">
        <title>Genomic framework for the identification of Micromonospora saelicesensis and Micromonospora noduli.</title>
        <authorList>
            <person name="Riesco R."/>
            <person name="Trujillo M.E."/>
        </authorList>
    </citation>
    <scope>NUCLEOTIDE SEQUENCE [LARGE SCALE GENOMIC DNA]</scope>
    <source>
        <strain evidence="3 4">GAR05</strain>
    </source>
</reference>
<feature type="transmembrane region" description="Helical" evidence="2">
    <location>
        <begin position="422"/>
        <end position="443"/>
    </location>
</feature>
<accession>A0ABX9CEH9</accession>
<keyword evidence="2" id="KW-0812">Transmembrane</keyword>
<dbReference type="RefSeq" id="WP_146755514.1">
    <property type="nucleotide sequence ID" value="NZ_PXXW01000039.1"/>
</dbReference>
<feature type="compositionally biased region" description="Basic and acidic residues" evidence="1">
    <location>
        <begin position="453"/>
        <end position="462"/>
    </location>
</feature>
<feature type="transmembrane region" description="Helical" evidence="2">
    <location>
        <begin position="331"/>
        <end position="355"/>
    </location>
</feature>
<feature type="transmembrane region" description="Helical" evidence="2">
    <location>
        <begin position="376"/>
        <end position="395"/>
    </location>
</feature>
<evidence type="ECO:0000256" key="1">
    <source>
        <dbReference type="SAM" id="MobiDB-lite"/>
    </source>
</evidence>
<keyword evidence="4" id="KW-1185">Reference proteome</keyword>
<evidence type="ECO:0000313" key="4">
    <source>
        <dbReference type="Proteomes" id="UP000249334"/>
    </source>
</evidence>
<feature type="region of interest" description="Disordered" evidence="1">
    <location>
        <begin position="239"/>
        <end position="282"/>
    </location>
</feature>
<dbReference type="EMBL" id="PXXW01000039">
    <property type="protein sequence ID" value="RAN94715.1"/>
    <property type="molecule type" value="Genomic_DNA"/>
</dbReference>
<feature type="transmembrane region" description="Helical" evidence="2">
    <location>
        <begin position="300"/>
        <end position="325"/>
    </location>
</feature>
<proteinExistence type="predicted"/>
<evidence type="ECO:0008006" key="5">
    <source>
        <dbReference type="Google" id="ProtNLM"/>
    </source>
</evidence>
<protein>
    <recommendedName>
        <fullName evidence="5">NACHT domain-containing protein</fullName>
    </recommendedName>
</protein>
<organism evidence="3 4">
    <name type="scientific">Micromonospora saelicesensis</name>
    <dbReference type="NCBI Taxonomy" id="285676"/>
    <lineage>
        <taxon>Bacteria</taxon>
        <taxon>Bacillati</taxon>
        <taxon>Actinomycetota</taxon>
        <taxon>Actinomycetes</taxon>
        <taxon>Micromonosporales</taxon>
        <taxon>Micromonosporaceae</taxon>
        <taxon>Micromonospora</taxon>
    </lineage>
</organism>
<evidence type="ECO:0000313" key="3">
    <source>
        <dbReference type="EMBL" id="RAN94715.1"/>
    </source>
</evidence>
<keyword evidence="2" id="KW-1133">Transmembrane helix</keyword>
<evidence type="ECO:0000256" key="2">
    <source>
        <dbReference type="SAM" id="Phobius"/>
    </source>
</evidence>
<keyword evidence="2" id="KW-0472">Membrane</keyword>
<dbReference type="Proteomes" id="UP000249334">
    <property type="component" value="Unassembled WGS sequence"/>
</dbReference>